<dbReference type="PANTHER" id="PTHR24320:SF274">
    <property type="entry name" value="CHAIN DEHYDROGENASE, PUTATIVE (AFU_ORTHOLOGUE AFUA_4G00440)-RELATED"/>
    <property type="match status" value="1"/>
</dbReference>
<protein>
    <submittedName>
        <fullName evidence="3">SDR family NAD(P)-dependent oxidoreductase</fullName>
    </submittedName>
</protein>
<dbReference type="Proteomes" id="UP001141629">
    <property type="component" value="Unassembled WGS sequence"/>
</dbReference>
<evidence type="ECO:0000313" key="3">
    <source>
        <dbReference type="EMBL" id="MCV7420446.1"/>
    </source>
</evidence>
<evidence type="ECO:0000313" key="4">
    <source>
        <dbReference type="Proteomes" id="UP001141629"/>
    </source>
</evidence>
<dbReference type="SUPFAM" id="SSF51735">
    <property type="entry name" value="NAD(P)-binding Rossmann-fold domains"/>
    <property type="match status" value="1"/>
</dbReference>
<evidence type="ECO:0000256" key="1">
    <source>
        <dbReference type="ARBA" id="ARBA00006484"/>
    </source>
</evidence>
<accession>A0A9X2YZS5</accession>
<reference evidence="3" key="2">
    <citation type="journal article" date="2022" name="BMC Genomics">
        <title>Comparative genome analysis of mycobacteria focusing on tRNA and non-coding RNA.</title>
        <authorList>
            <person name="Behra P.R.K."/>
            <person name="Pettersson B.M.F."/>
            <person name="Ramesh M."/>
            <person name="Das S."/>
            <person name="Dasgupta S."/>
            <person name="Kirsebom L.A."/>
        </authorList>
    </citation>
    <scope>NUCLEOTIDE SEQUENCE</scope>
    <source>
        <strain evidence="3">DSM 44838</strain>
    </source>
</reference>
<organism evidence="3 4">
    <name type="scientific">Mycobacterium yunnanensis</name>
    <dbReference type="NCBI Taxonomy" id="368477"/>
    <lineage>
        <taxon>Bacteria</taxon>
        <taxon>Bacillati</taxon>
        <taxon>Actinomycetota</taxon>
        <taxon>Actinomycetes</taxon>
        <taxon>Mycobacteriales</taxon>
        <taxon>Mycobacteriaceae</taxon>
        <taxon>Mycobacterium</taxon>
    </lineage>
</organism>
<dbReference type="Pfam" id="PF00106">
    <property type="entry name" value="adh_short"/>
    <property type="match status" value="1"/>
</dbReference>
<dbReference type="PRINTS" id="PR00081">
    <property type="entry name" value="GDHRDH"/>
</dbReference>
<gene>
    <name evidence="3" type="ORF">H7K45_07835</name>
</gene>
<dbReference type="InterPro" id="IPR036291">
    <property type="entry name" value="NAD(P)-bd_dom_sf"/>
</dbReference>
<dbReference type="GO" id="GO:0016491">
    <property type="term" value="F:oxidoreductase activity"/>
    <property type="evidence" value="ECO:0007669"/>
    <property type="project" value="UniProtKB-KW"/>
</dbReference>
<name>A0A9X2YZS5_9MYCO</name>
<comment type="caution">
    <text evidence="3">The sequence shown here is derived from an EMBL/GenBank/DDBJ whole genome shotgun (WGS) entry which is preliminary data.</text>
</comment>
<proteinExistence type="inferred from homology"/>
<dbReference type="InterPro" id="IPR002347">
    <property type="entry name" value="SDR_fam"/>
</dbReference>
<dbReference type="Gene3D" id="3.40.50.720">
    <property type="entry name" value="NAD(P)-binding Rossmann-like Domain"/>
    <property type="match status" value="1"/>
</dbReference>
<dbReference type="RefSeq" id="WP_263995233.1">
    <property type="nucleotide sequence ID" value="NZ_JACKVK010000005.1"/>
</dbReference>
<keyword evidence="2" id="KW-0560">Oxidoreductase</keyword>
<comment type="similarity">
    <text evidence="1">Belongs to the short-chain dehydrogenases/reductases (SDR) family.</text>
</comment>
<dbReference type="AlphaFoldDB" id="A0A9X2YZS5"/>
<sequence length="256" mass="27405">MARIFITGSTDGLGLMAARLLADGGHAVTLHARSADRAAEALAALPAAEGVVVGDVSRIDHMRSVAEQASDTGRFDAVIHNVGLGFQAPERVPTVDGLERTFAVNVLAPYVITACMPRPSRLVYLSSVLHQKGTFSLADPQWTSRPWDGNQSYSDSKLFDLLLAFGIARRWQDVLANTVEPGWVPTKLGGKEATDDLEAGPVTQAWLAVSDDPGATVTGQHFFHQKSAATHPDARSIEYQDALIDYCAGLSDVKLP</sequence>
<keyword evidence="4" id="KW-1185">Reference proteome</keyword>
<dbReference type="PANTHER" id="PTHR24320">
    <property type="entry name" value="RETINOL DEHYDROGENASE"/>
    <property type="match status" value="1"/>
</dbReference>
<dbReference type="EMBL" id="JACKVK010000005">
    <property type="protein sequence ID" value="MCV7420446.1"/>
    <property type="molecule type" value="Genomic_DNA"/>
</dbReference>
<reference evidence="3" key="1">
    <citation type="submission" date="2020-07" db="EMBL/GenBank/DDBJ databases">
        <authorList>
            <person name="Pettersson B.M.F."/>
            <person name="Behra P.R.K."/>
            <person name="Ramesh M."/>
            <person name="Das S."/>
            <person name="Dasgupta S."/>
            <person name="Kirsebom L.A."/>
        </authorList>
    </citation>
    <scope>NUCLEOTIDE SEQUENCE</scope>
    <source>
        <strain evidence="3">DSM 44838</strain>
    </source>
</reference>
<evidence type="ECO:0000256" key="2">
    <source>
        <dbReference type="ARBA" id="ARBA00023002"/>
    </source>
</evidence>